<sequence length="834" mass="92901">MMLLLFILFVLGAVTVLAAEAVAVVLLIRWLNCRVAREAGKEKPDGSPGDFDFLLYQKQGIVWVLESERIPKSLPVDKALTQQKVKKEILEVTPTQKFAQIKDHHLVLKESDGSHVKIPLKGCMIAAVSASSLSSRKWAKRYPIKIESNASTLYKGSRILYIYLDTCWEKEAWCKSLRLASCEDKEKLKWFAKLNVEFQNYLVSLNAGYPSFMKPYSSVGIDLGDKSSKLDGSSKVRQFLKKLAKKASKTVPENKGSSISTSDHEERKMSERAQSFQDLPFAGGGVKLAPTRKPLDCSTKDVVVPSSTSTSTGSGSQSQMSVTSDADSDDRIFGDEGTLCWNLLISRLFFDAKRNDQMKTSLQARIQRTLSDIRIPSYIGEVTCTAVNIGNLPPYIRAMRVLPSDMNEFWAFEIDLQYSGGAILDVETRVAIQDLDLPEGDEPEIESSDHDVKYDLLEGAERFGKQKHSEVDVDKKTDQTKEDGMRSSNSTTSVSPQVSKWKSIFNSVAKQVSQVPLSLGIRVASIQGTMRLYIKPPPSDQIWFGFTSMPDIDFHLDSSVGEHKISNVHLSLFLINRFKSAIRETLVLPNCESVCIPCMLAEKDDWVPQQVAPFIWLNREAAGNNANRQEAPSSQPVDPTRVTEVDRGGINGNAESKTENPGKIGWTTQQSKSLDPHALLSVPMHSPDRSTTSNAKSKQEKTRKAGWSALQSKSLDPHASLSVPIAQPSTNNQPLEELKAPLLTHEEQQEGHLRSIEENIECKSPSRQLALHEEKNQINGEDDTKSTRIGKKARMLGLGKKMGEKLEERARHIEEKGRNLVERMRVNSEKKGTL</sequence>
<keyword evidence="3" id="KW-0812">Transmembrane</keyword>
<dbReference type="AlphaFoldDB" id="A0A9Q1MSA7"/>
<evidence type="ECO:0000256" key="9">
    <source>
        <dbReference type="SAM" id="MobiDB-lite"/>
    </source>
</evidence>
<name>A0A9Q1MSA7_9SOLA</name>
<dbReference type="InterPro" id="IPR031468">
    <property type="entry name" value="SMP_LBD"/>
</dbReference>
<gene>
    <name evidence="12" type="ORF">K7X08_031754</name>
</gene>
<feature type="chain" id="PRO_5040285357" description="SMP-LTD domain-containing protein" evidence="10">
    <location>
        <begin position="19"/>
        <end position="834"/>
    </location>
</feature>
<keyword evidence="5" id="KW-1133">Transmembrane helix</keyword>
<protein>
    <recommendedName>
        <fullName evidence="11">SMP-LTD domain-containing protein</fullName>
    </recommendedName>
</protein>
<dbReference type="GO" id="GO:0005789">
    <property type="term" value="C:endoplasmic reticulum membrane"/>
    <property type="evidence" value="ECO:0007669"/>
    <property type="project" value="UniProtKB-SubCell"/>
</dbReference>
<dbReference type="GO" id="GO:0008289">
    <property type="term" value="F:lipid binding"/>
    <property type="evidence" value="ECO:0007669"/>
    <property type="project" value="UniProtKB-KW"/>
</dbReference>
<feature type="domain" description="SMP-LTD" evidence="11">
    <location>
        <begin position="335"/>
        <end position="597"/>
    </location>
</feature>
<comment type="subcellular location">
    <subcellularLocation>
        <location evidence="1">Endoplasmic reticulum membrane</location>
    </subcellularLocation>
</comment>
<feature type="signal peptide" evidence="10">
    <location>
        <begin position="1"/>
        <end position="18"/>
    </location>
</feature>
<comment type="caution">
    <text evidence="12">The sequence shown here is derived from an EMBL/GenBank/DDBJ whole genome shotgun (WGS) entry which is preliminary data.</text>
</comment>
<accession>A0A9Q1MSA7</accession>
<evidence type="ECO:0000256" key="5">
    <source>
        <dbReference type="ARBA" id="ARBA00022989"/>
    </source>
</evidence>
<evidence type="ECO:0000256" key="7">
    <source>
        <dbReference type="ARBA" id="ARBA00023121"/>
    </source>
</evidence>
<evidence type="ECO:0000256" key="4">
    <source>
        <dbReference type="ARBA" id="ARBA00022824"/>
    </source>
</evidence>
<dbReference type="PANTHER" id="PTHR13466">
    <property type="entry name" value="TEX2 PROTEIN-RELATED"/>
    <property type="match status" value="1"/>
</dbReference>
<feature type="compositionally biased region" description="Polar residues" evidence="9">
    <location>
        <begin position="625"/>
        <end position="637"/>
    </location>
</feature>
<keyword evidence="10" id="KW-0732">Signal</keyword>
<feature type="region of interest" description="Disordered" evidence="9">
    <location>
        <begin position="247"/>
        <end position="274"/>
    </location>
</feature>
<evidence type="ECO:0000256" key="2">
    <source>
        <dbReference type="ARBA" id="ARBA00022448"/>
    </source>
</evidence>
<feature type="compositionally biased region" description="Basic and acidic residues" evidence="9">
    <location>
        <begin position="262"/>
        <end position="271"/>
    </location>
</feature>
<dbReference type="Pfam" id="PF23065">
    <property type="entry name" value="PH_SMPa"/>
    <property type="match status" value="1"/>
</dbReference>
<dbReference type="CDD" id="cd21675">
    <property type="entry name" value="SMP_TEX2"/>
    <property type="match status" value="1"/>
</dbReference>
<feature type="region of interest" description="Disordered" evidence="9">
    <location>
        <begin position="290"/>
        <end position="329"/>
    </location>
</feature>
<dbReference type="InterPro" id="IPR057080">
    <property type="entry name" value="PH_SMPa"/>
</dbReference>
<feature type="compositionally biased region" description="Low complexity" evidence="9">
    <location>
        <begin position="302"/>
        <end position="324"/>
    </location>
</feature>
<proteinExistence type="predicted"/>
<keyword evidence="8" id="KW-0472">Membrane</keyword>
<reference evidence="13" key="1">
    <citation type="journal article" date="2023" name="Proc. Natl. Acad. Sci. U.S.A.">
        <title>Genomic and structural basis for evolution of tropane alkaloid biosynthesis.</title>
        <authorList>
            <person name="Wanga Y.-J."/>
            <person name="Taina T."/>
            <person name="Yua J.-Y."/>
            <person name="Lia J."/>
            <person name="Xua B."/>
            <person name="Chenc J."/>
            <person name="D'Auriad J.C."/>
            <person name="Huanga J.-P."/>
            <person name="Huanga S.-X."/>
        </authorList>
    </citation>
    <scope>NUCLEOTIDE SEQUENCE [LARGE SCALE GENOMIC DNA]</scope>
    <source>
        <strain evidence="13">cv. KIB-2019</strain>
    </source>
</reference>
<organism evidence="12 13">
    <name type="scientific">Anisodus acutangulus</name>
    <dbReference type="NCBI Taxonomy" id="402998"/>
    <lineage>
        <taxon>Eukaryota</taxon>
        <taxon>Viridiplantae</taxon>
        <taxon>Streptophyta</taxon>
        <taxon>Embryophyta</taxon>
        <taxon>Tracheophyta</taxon>
        <taxon>Spermatophyta</taxon>
        <taxon>Magnoliopsida</taxon>
        <taxon>eudicotyledons</taxon>
        <taxon>Gunneridae</taxon>
        <taxon>Pentapetalae</taxon>
        <taxon>asterids</taxon>
        <taxon>lamiids</taxon>
        <taxon>Solanales</taxon>
        <taxon>Solanaceae</taxon>
        <taxon>Solanoideae</taxon>
        <taxon>Hyoscyameae</taxon>
        <taxon>Anisodus</taxon>
    </lineage>
</organism>
<dbReference type="EMBL" id="JAJAGQ010000005">
    <property type="protein sequence ID" value="KAJ8563302.1"/>
    <property type="molecule type" value="Genomic_DNA"/>
</dbReference>
<evidence type="ECO:0000256" key="8">
    <source>
        <dbReference type="ARBA" id="ARBA00023136"/>
    </source>
</evidence>
<dbReference type="OrthoDB" id="26740at2759"/>
<evidence type="ECO:0000313" key="13">
    <source>
        <dbReference type="Proteomes" id="UP001152561"/>
    </source>
</evidence>
<keyword evidence="6" id="KW-0445">Lipid transport</keyword>
<dbReference type="PROSITE" id="PS51847">
    <property type="entry name" value="SMP"/>
    <property type="match status" value="1"/>
</dbReference>
<evidence type="ECO:0000256" key="3">
    <source>
        <dbReference type="ARBA" id="ARBA00022692"/>
    </source>
</evidence>
<evidence type="ECO:0000256" key="1">
    <source>
        <dbReference type="ARBA" id="ARBA00004586"/>
    </source>
</evidence>
<dbReference type="GO" id="GO:0006869">
    <property type="term" value="P:lipid transport"/>
    <property type="evidence" value="ECO:0007669"/>
    <property type="project" value="UniProtKB-KW"/>
</dbReference>
<feature type="region of interest" description="Disordered" evidence="9">
    <location>
        <begin position="625"/>
        <end position="709"/>
    </location>
</feature>
<evidence type="ECO:0000313" key="12">
    <source>
        <dbReference type="EMBL" id="KAJ8563302.1"/>
    </source>
</evidence>
<dbReference type="PANTHER" id="PTHR13466:SF21">
    <property type="entry name" value="TESTIS-EXPRESSED SEQUENCE 2 PROTEIN-LIKE ISOFORM X1"/>
    <property type="match status" value="1"/>
</dbReference>
<keyword evidence="13" id="KW-1185">Reference proteome</keyword>
<keyword evidence="2" id="KW-0813">Transport</keyword>
<keyword evidence="4" id="KW-0256">Endoplasmic reticulum</keyword>
<evidence type="ECO:0000256" key="10">
    <source>
        <dbReference type="SAM" id="SignalP"/>
    </source>
</evidence>
<feature type="compositionally biased region" description="Basic and acidic residues" evidence="9">
    <location>
        <begin position="465"/>
        <end position="485"/>
    </location>
</feature>
<evidence type="ECO:0000256" key="6">
    <source>
        <dbReference type="ARBA" id="ARBA00023055"/>
    </source>
</evidence>
<dbReference type="Proteomes" id="UP001152561">
    <property type="component" value="Unassembled WGS sequence"/>
</dbReference>
<evidence type="ECO:0000259" key="11">
    <source>
        <dbReference type="PROSITE" id="PS51847"/>
    </source>
</evidence>
<feature type="region of interest" description="Disordered" evidence="9">
    <location>
        <begin position="465"/>
        <end position="494"/>
    </location>
</feature>
<keyword evidence="7" id="KW-0446">Lipid-binding</keyword>